<comment type="caution">
    <text evidence="2">The sequence shown here is derived from an EMBL/GenBank/DDBJ whole genome shotgun (WGS) entry which is preliminary data.</text>
</comment>
<dbReference type="Proteomes" id="UP000616595">
    <property type="component" value="Unassembled WGS sequence"/>
</dbReference>
<dbReference type="InterPro" id="IPR011726">
    <property type="entry name" value="KdpF"/>
</dbReference>
<sequence length="29" mass="3155">MGVVLIISGFVALALLVYLVYVLFNGEKL</sequence>
<dbReference type="NCBIfam" id="TIGR02115">
    <property type="entry name" value="potass_kdpF"/>
    <property type="match status" value="1"/>
</dbReference>
<evidence type="ECO:0000313" key="2">
    <source>
        <dbReference type="EMBL" id="MBC3889388.1"/>
    </source>
</evidence>
<gene>
    <name evidence="2" type="primary">kdpF</name>
    <name evidence="2" type="ORF">GH810_13820</name>
</gene>
<reference evidence="2" key="1">
    <citation type="submission" date="2019-10" db="EMBL/GenBank/DDBJ databases">
        <authorList>
            <person name="Ross D.E."/>
            <person name="Gulliver D."/>
        </authorList>
    </citation>
    <scope>NUCLEOTIDE SEQUENCE</scope>
    <source>
        <strain evidence="2">DER-2019</strain>
    </source>
</reference>
<evidence type="ECO:0000256" key="1">
    <source>
        <dbReference type="SAM" id="Phobius"/>
    </source>
</evidence>
<dbReference type="AlphaFoldDB" id="A0A923HVP2"/>
<keyword evidence="1" id="KW-1133">Transmembrane helix</keyword>
<keyword evidence="1" id="KW-0472">Membrane</keyword>
<dbReference type="GO" id="GO:0008556">
    <property type="term" value="F:P-type potassium transmembrane transporter activity"/>
    <property type="evidence" value="ECO:0007669"/>
    <property type="project" value="InterPro"/>
</dbReference>
<accession>A0A923HVP2</accession>
<proteinExistence type="predicted"/>
<organism evidence="2 3">
    <name type="scientific">Acetobacterium paludosum</name>
    <dbReference type="NCBI Taxonomy" id="52693"/>
    <lineage>
        <taxon>Bacteria</taxon>
        <taxon>Bacillati</taxon>
        <taxon>Bacillota</taxon>
        <taxon>Clostridia</taxon>
        <taxon>Eubacteriales</taxon>
        <taxon>Eubacteriaceae</taxon>
        <taxon>Acetobacterium</taxon>
    </lineage>
</organism>
<protein>
    <submittedName>
        <fullName evidence="2">K(+)-transporting ATPase subunit F</fullName>
    </submittedName>
</protein>
<keyword evidence="3" id="KW-1185">Reference proteome</keyword>
<dbReference type="GO" id="GO:0005886">
    <property type="term" value="C:plasma membrane"/>
    <property type="evidence" value="ECO:0007669"/>
    <property type="project" value="InterPro"/>
</dbReference>
<evidence type="ECO:0000313" key="3">
    <source>
        <dbReference type="Proteomes" id="UP000616595"/>
    </source>
</evidence>
<name>A0A923HVP2_9FIRM</name>
<reference evidence="2" key="2">
    <citation type="submission" date="2020-10" db="EMBL/GenBank/DDBJ databases">
        <title>Comparative genomics of the Acetobacterium genus.</title>
        <authorList>
            <person name="Marshall C."/>
            <person name="May H."/>
            <person name="Norman S."/>
        </authorList>
    </citation>
    <scope>NUCLEOTIDE SEQUENCE</scope>
    <source>
        <strain evidence="2">DER-2019</strain>
    </source>
</reference>
<dbReference type="RefSeq" id="WP_148567014.1">
    <property type="nucleotide sequence ID" value="NZ_RXYA01000007.1"/>
</dbReference>
<keyword evidence="1" id="KW-0812">Transmembrane</keyword>
<dbReference type="Pfam" id="PF09604">
    <property type="entry name" value="Potass_KdpF"/>
    <property type="match status" value="1"/>
</dbReference>
<dbReference type="EMBL" id="WJBD01000018">
    <property type="protein sequence ID" value="MBC3889388.1"/>
    <property type="molecule type" value="Genomic_DNA"/>
</dbReference>
<feature type="transmembrane region" description="Helical" evidence="1">
    <location>
        <begin position="6"/>
        <end position="24"/>
    </location>
</feature>